<evidence type="ECO:0000256" key="10">
    <source>
        <dbReference type="ARBA" id="ARBA00023211"/>
    </source>
</evidence>
<dbReference type="GO" id="GO:0008270">
    <property type="term" value="F:zinc ion binding"/>
    <property type="evidence" value="ECO:0007669"/>
    <property type="project" value="TreeGrafter"/>
</dbReference>
<protein>
    <submittedName>
        <fullName evidence="13">Fur family transcriptional regulator</fullName>
    </submittedName>
</protein>
<dbReference type="GO" id="GO:1900376">
    <property type="term" value="P:regulation of secondary metabolite biosynthetic process"/>
    <property type="evidence" value="ECO:0007669"/>
    <property type="project" value="TreeGrafter"/>
</dbReference>
<comment type="similarity">
    <text evidence="2">Belongs to the Fur family.</text>
</comment>
<dbReference type="FunFam" id="3.30.1490.190:FF:000003">
    <property type="entry name" value="Fur family transcriptional regulator"/>
    <property type="match status" value="1"/>
</dbReference>
<dbReference type="Proteomes" id="UP000054099">
    <property type="component" value="Unassembled WGS sequence"/>
</dbReference>
<evidence type="ECO:0000256" key="2">
    <source>
        <dbReference type="ARBA" id="ARBA00007957"/>
    </source>
</evidence>
<dbReference type="AlphaFoldDB" id="A0A0V8J8Z8"/>
<dbReference type="InterPro" id="IPR043135">
    <property type="entry name" value="Fur_C"/>
</dbReference>
<comment type="caution">
    <text evidence="13">The sequence shown here is derived from an EMBL/GenBank/DDBJ whole genome shotgun (WGS) entry which is preliminary data.</text>
</comment>
<name>A0A0V8J8Z8_9BACL</name>
<evidence type="ECO:0000256" key="8">
    <source>
        <dbReference type="ARBA" id="ARBA00023125"/>
    </source>
</evidence>
<evidence type="ECO:0000256" key="3">
    <source>
        <dbReference type="ARBA" id="ARBA00022490"/>
    </source>
</evidence>
<dbReference type="GO" id="GO:0005737">
    <property type="term" value="C:cytoplasm"/>
    <property type="evidence" value="ECO:0007669"/>
    <property type="project" value="UniProtKB-SubCell"/>
</dbReference>
<evidence type="ECO:0000256" key="5">
    <source>
        <dbReference type="ARBA" id="ARBA00022723"/>
    </source>
</evidence>
<dbReference type="GO" id="GO:0045892">
    <property type="term" value="P:negative regulation of DNA-templated transcription"/>
    <property type="evidence" value="ECO:0007669"/>
    <property type="project" value="TreeGrafter"/>
</dbReference>
<sequence>MDAEQAAKTKLKEIGMRITPQRVLILKNIIAMNGHLTAEEIHRELPSFITLATVYNNLKYFAELNLINELSFGSSCSKYELADTSHYHVICESCQQIADFNYPLLNEVEYAAAQVAHFKVHRHTLEFYGLCQECKKKK</sequence>
<reference evidence="13 14" key="1">
    <citation type="journal article" date="2014" name="Antonie Van Leeuwenhoek">
        <title>Fictibacillus enclensis sp. nov., isolated from marine sediment.</title>
        <authorList>
            <person name="Dastager S.G."/>
            <person name="Mawlankar R."/>
            <person name="Srinivasan K."/>
            <person name="Tang S.K."/>
            <person name="Lee J.C."/>
            <person name="Ramana V.V."/>
            <person name="Shouche Y.S."/>
        </authorList>
    </citation>
    <scope>NUCLEOTIDE SEQUENCE [LARGE SCALE GENOMIC DNA]</scope>
    <source>
        <strain evidence="13 14">NIO-1003</strain>
    </source>
</reference>
<dbReference type="GO" id="GO:0003700">
    <property type="term" value="F:DNA-binding transcription factor activity"/>
    <property type="evidence" value="ECO:0007669"/>
    <property type="project" value="InterPro"/>
</dbReference>
<dbReference type="PANTHER" id="PTHR33202">
    <property type="entry name" value="ZINC UPTAKE REGULATION PROTEIN"/>
    <property type="match status" value="1"/>
</dbReference>
<accession>A0A0V8J8Z8</accession>
<evidence type="ECO:0000313" key="14">
    <source>
        <dbReference type="Proteomes" id="UP000054099"/>
    </source>
</evidence>
<keyword evidence="3" id="KW-0963">Cytoplasm</keyword>
<comment type="cofactor">
    <cofactor evidence="12">
        <name>Mn(2+)</name>
        <dbReference type="ChEBI" id="CHEBI:29035"/>
    </cofactor>
    <cofactor evidence="12">
        <name>Fe(2+)</name>
        <dbReference type="ChEBI" id="CHEBI:29033"/>
    </cofactor>
    <text evidence="12">Binds 1 Mn(2+) or Fe(2+) ion per subunit.</text>
</comment>
<evidence type="ECO:0000256" key="11">
    <source>
        <dbReference type="PIRSR" id="PIRSR602481-1"/>
    </source>
</evidence>
<keyword evidence="7" id="KW-0805">Transcription regulation</keyword>
<evidence type="ECO:0000256" key="4">
    <source>
        <dbReference type="ARBA" id="ARBA00022491"/>
    </source>
</evidence>
<dbReference type="Gene3D" id="1.10.10.10">
    <property type="entry name" value="Winged helix-like DNA-binding domain superfamily/Winged helix DNA-binding domain"/>
    <property type="match status" value="1"/>
</dbReference>
<feature type="binding site" evidence="11">
    <location>
        <position position="91"/>
    </location>
    <ligand>
        <name>Zn(2+)</name>
        <dbReference type="ChEBI" id="CHEBI:29105"/>
    </ligand>
</feature>
<dbReference type="PANTHER" id="PTHR33202:SF8">
    <property type="entry name" value="PEROXIDE-RESPONSIVE REPRESSOR PERR"/>
    <property type="match status" value="1"/>
</dbReference>
<keyword evidence="4" id="KW-0678">Repressor</keyword>
<evidence type="ECO:0000313" key="13">
    <source>
        <dbReference type="EMBL" id="KSU83491.1"/>
    </source>
</evidence>
<keyword evidence="9" id="KW-0804">Transcription</keyword>
<proteinExistence type="inferred from homology"/>
<comment type="cofactor">
    <cofactor evidence="11">
        <name>Zn(2+)</name>
        <dbReference type="ChEBI" id="CHEBI:29105"/>
    </cofactor>
    <text evidence="11">Binds 1 zinc ion per subunit.</text>
</comment>
<evidence type="ECO:0000256" key="7">
    <source>
        <dbReference type="ARBA" id="ARBA00023015"/>
    </source>
</evidence>
<evidence type="ECO:0000256" key="1">
    <source>
        <dbReference type="ARBA" id="ARBA00004496"/>
    </source>
</evidence>
<gene>
    <name evidence="13" type="ORF">AS030_13095</name>
</gene>
<dbReference type="CDD" id="cd07153">
    <property type="entry name" value="Fur_like"/>
    <property type="match status" value="1"/>
</dbReference>
<feature type="binding site" evidence="11">
    <location>
        <position position="94"/>
    </location>
    <ligand>
        <name>Zn(2+)</name>
        <dbReference type="ChEBI" id="CHEBI:29105"/>
    </ligand>
</feature>
<keyword evidence="14" id="KW-1185">Reference proteome</keyword>
<keyword evidence="6 11" id="KW-0862">Zinc</keyword>
<keyword evidence="8" id="KW-0238">DNA-binding</keyword>
<keyword evidence="10" id="KW-0464">Manganese</keyword>
<feature type="binding site" evidence="12">
    <location>
        <position position="123"/>
    </location>
    <ligand>
        <name>Fe cation</name>
        <dbReference type="ChEBI" id="CHEBI:24875"/>
    </ligand>
</feature>
<evidence type="ECO:0000256" key="6">
    <source>
        <dbReference type="ARBA" id="ARBA00022833"/>
    </source>
</evidence>
<feature type="binding site" evidence="11">
    <location>
        <position position="131"/>
    </location>
    <ligand>
        <name>Zn(2+)</name>
        <dbReference type="ChEBI" id="CHEBI:29105"/>
    </ligand>
</feature>
<dbReference type="InterPro" id="IPR002481">
    <property type="entry name" value="FUR"/>
</dbReference>
<evidence type="ECO:0000256" key="12">
    <source>
        <dbReference type="PIRSR" id="PIRSR602481-2"/>
    </source>
</evidence>
<evidence type="ECO:0000256" key="9">
    <source>
        <dbReference type="ARBA" id="ARBA00023163"/>
    </source>
</evidence>
<dbReference type="InterPro" id="IPR036388">
    <property type="entry name" value="WH-like_DNA-bd_sf"/>
</dbReference>
<dbReference type="InterPro" id="IPR036390">
    <property type="entry name" value="WH_DNA-bd_sf"/>
</dbReference>
<dbReference type="Gene3D" id="3.30.1490.190">
    <property type="match status" value="1"/>
</dbReference>
<dbReference type="SUPFAM" id="SSF46785">
    <property type="entry name" value="Winged helix' DNA-binding domain"/>
    <property type="match status" value="1"/>
</dbReference>
<dbReference type="GO" id="GO:0000976">
    <property type="term" value="F:transcription cis-regulatory region binding"/>
    <property type="evidence" value="ECO:0007669"/>
    <property type="project" value="TreeGrafter"/>
</dbReference>
<organism evidence="13 14">
    <name type="scientific">Fictibacillus enclensis</name>
    <dbReference type="NCBI Taxonomy" id="1017270"/>
    <lineage>
        <taxon>Bacteria</taxon>
        <taxon>Bacillati</taxon>
        <taxon>Bacillota</taxon>
        <taxon>Bacilli</taxon>
        <taxon>Bacillales</taxon>
        <taxon>Fictibacillaceae</taxon>
        <taxon>Fictibacillus</taxon>
    </lineage>
</organism>
<dbReference type="EMBL" id="LNQN01000002">
    <property type="protein sequence ID" value="KSU83491.1"/>
    <property type="molecule type" value="Genomic_DNA"/>
</dbReference>
<comment type="subcellular location">
    <subcellularLocation>
        <location evidence="1">Cytoplasm</location>
    </subcellularLocation>
</comment>
<keyword evidence="12" id="KW-0408">Iron</keyword>
<dbReference type="Pfam" id="PF01475">
    <property type="entry name" value="FUR"/>
    <property type="match status" value="1"/>
</dbReference>
<keyword evidence="5 11" id="KW-0479">Metal-binding</keyword>
<feature type="binding site" evidence="11">
    <location>
        <position position="134"/>
    </location>
    <ligand>
        <name>Zn(2+)</name>
        <dbReference type="ChEBI" id="CHEBI:29105"/>
    </ligand>
</feature>